<dbReference type="PROSITE" id="PS50011">
    <property type="entry name" value="PROTEIN_KINASE_DOM"/>
    <property type="match status" value="1"/>
</dbReference>
<dbReference type="GO" id="GO:0004674">
    <property type="term" value="F:protein serine/threonine kinase activity"/>
    <property type="evidence" value="ECO:0007669"/>
    <property type="project" value="UniProtKB-KW"/>
</dbReference>
<dbReference type="SUPFAM" id="SSF56112">
    <property type="entry name" value="Protein kinase-like (PK-like)"/>
    <property type="match status" value="1"/>
</dbReference>
<dbReference type="EMBL" id="JADGKB010000057">
    <property type="protein sequence ID" value="KAJ3255991.1"/>
    <property type="molecule type" value="Genomic_DNA"/>
</dbReference>
<keyword evidence="10" id="KW-1185">Reference proteome</keyword>
<evidence type="ECO:0000256" key="4">
    <source>
        <dbReference type="ARBA" id="ARBA00022777"/>
    </source>
</evidence>
<dbReference type="InterPro" id="IPR000961">
    <property type="entry name" value="AGC-kinase_C"/>
</dbReference>
<evidence type="ECO:0000256" key="2">
    <source>
        <dbReference type="ARBA" id="ARBA00022679"/>
    </source>
</evidence>
<feature type="domain" description="AGC-kinase C-terminal" evidence="8">
    <location>
        <begin position="209"/>
        <end position="297"/>
    </location>
</feature>
<keyword evidence="1" id="KW-0723">Serine/threonine-protein kinase</keyword>
<dbReference type="PROSITE" id="PS51285">
    <property type="entry name" value="AGC_KINASE_CTER"/>
    <property type="match status" value="1"/>
</dbReference>
<dbReference type="Gene3D" id="3.30.200.20">
    <property type="entry name" value="Phosphorylase Kinase, domain 1"/>
    <property type="match status" value="1"/>
</dbReference>
<accession>A0AAD5Y753</accession>
<dbReference type="SMART" id="SM00220">
    <property type="entry name" value="S_TKc"/>
    <property type="match status" value="1"/>
</dbReference>
<feature type="region of interest" description="Disordered" evidence="6">
    <location>
        <begin position="246"/>
        <end position="274"/>
    </location>
</feature>
<dbReference type="InterPro" id="IPR000719">
    <property type="entry name" value="Prot_kinase_dom"/>
</dbReference>
<sequence>MSAVDNIIEERKLLEAIFSNFVCNLRYAFQDDENLFMVLDLMLGGDLRFHLDRMGAFKEDHIAILVAEVSLLLDENGHAHLADFNIAVRFREDKPLTAIAGSMAYMGEIKLTLAPEILSKKGYFSSIDWWSLGIIVYEMGTSKRPFRAKTNEGLTNAILHEEIPLEPLSKLSQELIDLIVKFLERDVKKRLGVKEMGGYPAIKAHPFFSKLDWVAVEAKKAVPPFIPDSKKANFDATHELEELLLEDNPLKAKPRKKKGEKTQPPANETPEEKAMRIMEESFTVYDWSKVNRDAPTVLPDEVVDLCEKGVHITVEKEKPDKTSQVQ</sequence>
<dbReference type="GO" id="GO:0005524">
    <property type="term" value="F:ATP binding"/>
    <property type="evidence" value="ECO:0007669"/>
    <property type="project" value="UniProtKB-KW"/>
</dbReference>
<keyword evidence="5" id="KW-0067">ATP-binding</keyword>
<proteinExistence type="predicted"/>
<dbReference type="AlphaFoldDB" id="A0AAD5Y753"/>
<keyword evidence="4" id="KW-0418">Kinase</keyword>
<evidence type="ECO:0000256" key="5">
    <source>
        <dbReference type="ARBA" id="ARBA00022840"/>
    </source>
</evidence>
<protein>
    <recommendedName>
        <fullName evidence="11">Protein kinase domain-containing protein</fullName>
    </recommendedName>
</protein>
<dbReference type="Proteomes" id="UP001210925">
    <property type="component" value="Unassembled WGS sequence"/>
</dbReference>
<evidence type="ECO:0008006" key="11">
    <source>
        <dbReference type="Google" id="ProtNLM"/>
    </source>
</evidence>
<dbReference type="Gene3D" id="1.10.510.10">
    <property type="entry name" value="Transferase(Phosphotransferase) domain 1"/>
    <property type="match status" value="2"/>
</dbReference>
<evidence type="ECO:0000259" key="8">
    <source>
        <dbReference type="PROSITE" id="PS51285"/>
    </source>
</evidence>
<organism evidence="9 10">
    <name type="scientific">Boothiomyces macroporosus</name>
    <dbReference type="NCBI Taxonomy" id="261099"/>
    <lineage>
        <taxon>Eukaryota</taxon>
        <taxon>Fungi</taxon>
        <taxon>Fungi incertae sedis</taxon>
        <taxon>Chytridiomycota</taxon>
        <taxon>Chytridiomycota incertae sedis</taxon>
        <taxon>Chytridiomycetes</taxon>
        <taxon>Rhizophydiales</taxon>
        <taxon>Terramycetaceae</taxon>
        <taxon>Boothiomyces</taxon>
    </lineage>
</organism>
<name>A0AAD5Y753_9FUNG</name>
<feature type="domain" description="Protein kinase" evidence="7">
    <location>
        <begin position="1"/>
        <end position="208"/>
    </location>
</feature>
<keyword evidence="3" id="KW-0547">Nucleotide-binding</keyword>
<evidence type="ECO:0000313" key="9">
    <source>
        <dbReference type="EMBL" id="KAJ3255991.1"/>
    </source>
</evidence>
<keyword evidence="2" id="KW-0808">Transferase</keyword>
<evidence type="ECO:0000256" key="1">
    <source>
        <dbReference type="ARBA" id="ARBA00022527"/>
    </source>
</evidence>
<evidence type="ECO:0000259" key="7">
    <source>
        <dbReference type="PROSITE" id="PS50011"/>
    </source>
</evidence>
<evidence type="ECO:0000256" key="6">
    <source>
        <dbReference type="SAM" id="MobiDB-lite"/>
    </source>
</evidence>
<comment type="caution">
    <text evidence="9">The sequence shown here is derived from an EMBL/GenBank/DDBJ whole genome shotgun (WGS) entry which is preliminary data.</text>
</comment>
<dbReference type="PANTHER" id="PTHR24355">
    <property type="entry name" value="G PROTEIN-COUPLED RECEPTOR KINASE/RIBOSOMAL PROTEIN S6 KINASE"/>
    <property type="match status" value="1"/>
</dbReference>
<dbReference type="InterPro" id="IPR011009">
    <property type="entry name" value="Kinase-like_dom_sf"/>
</dbReference>
<evidence type="ECO:0000256" key="3">
    <source>
        <dbReference type="ARBA" id="ARBA00022741"/>
    </source>
</evidence>
<gene>
    <name evidence="9" type="ORF">HK103_005798</name>
</gene>
<evidence type="ECO:0000313" key="10">
    <source>
        <dbReference type="Proteomes" id="UP001210925"/>
    </source>
</evidence>
<dbReference type="PANTHER" id="PTHR24355:SF30">
    <property type="entry name" value="SERINE_THREONINE-PROTEIN KINASE 32B ISOFORM X1"/>
    <property type="match status" value="1"/>
</dbReference>
<reference evidence="9" key="1">
    <citation type="submission" date="2020-05" db="EMBL/GenBank/DDBJ databases">
        <title>Phylogenomic resolution of chytrid fungi.</title>
        <authorList>
            <person name="Stajich J.E."/>
            <person name="Amses K."/>
            <person name="Simmons R."/>
            <person name="Seto K."/>
            <person name="Myers J."/>
            <person name="Bonds A."/>
            <person name="Quandt C.A."/>
            <person name="Barry K."/>
            <person name="Liu P."/>
            <person name="Grigoriev I."/>
            <person name="Longcore J.E."/>
            <person name="James T.Y."/>
        </authorList>
    </citation>
    <scope>NUCLEOTIDE SEQUENCE</scope>
    <source>
        <strain evidence="9">PLAUS21</strain>
    </source>
</reference>
<dbReference type="Pfam" id="PF00069">
    <property type="entry name" value="Pkinase"/>
    <property type="match status" value="1"/>
</dbReference>